<dbReference type="EMBL" id="JAEVHI010000007">
    <property type="protein sequence ID" value="KAG5287325.1"/>
    <property type="molecule type" value="Genomic_DNA"/>
</dbReference>
<gene>
    <name evidence="1" type="ORF">I7I52_11060</name>
</gene>
<evidence type="ECO:0000313" key="1">
    <source>
        <dbReference type="EMBL" id="KAG5287325.1"/>
    </source>
</evidence>
<dbReference type="AlphaFoldDB" id="A0A8H7YCH3"/>
<proteinExistence type="predicted"/>
<dbReference type="Proteomes" id="UP000670092">
    <property type="component" value="Unassembled WGS sequence"/>
</dbReference>
<organism evidence="1 2">
    <name type="scientific">Ajellomyces capsulatus</name>
    <name type="common">Darling's disease fungus</name>
    <name type="synonym">Histoplasma capsulatum</name>
    <dbReference type="NCBI Taxonomy" id="5037"/>
    <lineage>
        <taxon>Eukaryota</taxon>
        <taxon>Fungi</taxon>
        <taxon>Dikarya</taxon>
        <taxon>Ascomycota</taxon>
        <taxon>Pezizomycotina</taxon>
        <taxon>Eurotiomycetes</taxon>
        <taxon>Eurotiomycetidae</taxon>
        <taxon>Onygenales</taxon>
        <taxon>Ajellomycetaceae</taxon>
        <taxon>Histoplasma</taxon>
    </lineage>
</organism>
<sequence>MYKSYSVGTNTAVTCPYPDNQILRLENAASPFSFQCNTPLPTYLDCEVDFLVFAILNPSEFLANSAAGIQC</sequence>
<reference evidence="1 2" key="1">
    <citation type="submission" date="2021-01" db="EMBL/GenBank/DDBJ databases">
        <title>Chromosome-level genome assembly of a human fungal pathogen reveals clustering of transcriptionally co-regulated genes.</title>
        <authorList>
            <person name="Voorhies M."/>
            <person name="Cohen S."/>
            <person name="Shea T.P."/>
            <person name="Petrus S."/>
            <person name="Munoz J.F."/>
            <person name="Poplawski S."/>
            <person name="Goldman W.E."/>
            <person name="Michael T."/>
            <person name="Cuomo C.A."/>
            <person name="Sil A."/>
            <person name="Beyhan S."/>
        </authorList>
    </citation>
    <scope>NUCLEOTIDE SEQUENCE [LARGE SCALE GENOMIC DNA]</scope>
    <source>
        <strain evidence="1 2">G184AR</strain>
    </source>
</reference>
<name>A0A8H7YCH3_AJECA</name>
<dbReference type="VEuPathDB" id="FungiDB:I7I52_11060"/>
<protein>
    <submittedName>
        <fullName evidence="1">Uncharacterized protein</fullName>
    </submittedName>
</protein>
<accession>A0A8H7YCH3</accession>
<evidence type="ECO:0000313" key="2">
    <source>
        <dbReference type="Proteomes" id="UP000670092"/>
    </source>
</evidence>
<comment type="caution">
    <text evidence="1">The sequence shown here is derived from an EMBL/GenBank/DDBJ whole genome shotgun (WGS) entry which is preliminary data.</text>
</comment>